<proteinExistence type="predicted"/>
<feature type="binding site" evidence="1">
    <location>
        <position position="309"/>
    </location>
    <ligand>
        <name>Zn(2+)</name>
        <dbReference type="ChEBI" id="CHEBI:29105"/>
    </ligand>
</feature>
<dbReference type="SMART" id="SM01260">
    <property type="entry name" value="LANC_like"/>
    <property type="match status" value="1"/>
</dbReference>
<name>A0A426TBE4_STRSU</name>
<accession>A0A426TBE4</accession>
<feature type="binding site" evidence="1">
    <location>
        <position position="310"/>
    </location>
    <ligand>
        <name>Zn(2+)</name>
        <dbReference type="ChEBI" id="CHEBI:29105"/>
    </ligand>
</feature>
<evidence type="ECO:0000313" key="2">
    <source>
        <dbReference type="EMBL" id="RRR51392.1"/>
    </source>
</evidence>
<reference evidence="2 3" key="2">
    <citation type="submission" date="2018-12" db="EMBL/GenBank/DDBJ databases">
        <title>Whole-genome sequences of fifteen clinical Streptococcus suis strains isolated from pigs between 2006 and 2018.</title>
        <authorList>
            <person name="Stevens M.J.A."/>
            <person name="Cernela N."/>
            <person name="Spoerry Serrano N."/>
            <person name="Schmitt S."/>
            <person name="Schrenzel J."/>
            <person name="Stephan R."/>
        </authorList>
    </citation>
    <scope>NUCLEOTIDE SEQUENCE [LARGE SCALE GENOMIC DNA]</scope>
    <source>
        <strain evidence="2 3">PP422</strain>
    </source>
</reference>
<evidence type="ECO:0000256" key="1">
    <source>
        <dbReference type="PIRSR" id="PIRSR607822-1"/>
    </source>
</evidence>
<dbReference type="GO" id="GO:0046872">
    <property type="term" value="F:metal ion binding"/>
    <property type="evidence" value="ECO:0007669"/>
    <property type="project" value="UniProtKB-KW"/>
</dbReference>
<reference evidence="2 3" key="1">
    <citation type="submission" date="2018-11" db="EMBL/GenBank/DDBJ databases">
        <authorList>
            <person name="Stevens M.J."/>
            <person name="Cernela N."/>
            <person name="Spoerry Serrano N."/>
            <person name="Schmitt S."/>
            <person name="Schrenzel J."/>
            <person name="Stephan R."/>
        </authorList>
    </citation>
    <scope>NUCLEOTIDE SEQUENCE [LARGE SCALE GENOMIC DNA]</scope>
    <source>
        <strain evidence="2 3">PP422</strain>
    </source>
</reference>
<keyword evidence="1" id="KW-0862">Zinc</keyword>
<protein>
    <recommendedName>
        <fullName evidence="4">Lanthionine synthetase C-like protein</fullName>
    </recommendedName>
</protein>
<dbReference type="InterPro" id="IPR007822">
    <property type="entry name" value="LANC-like"/>
</dbReference>
<dbReference type="SUPFAM" id="SSF158745">
    <property type="entry name" value="LanC-like"/>
    <property type="match status" value="1"/>
</dbReference>
<dbReference type="PRINTS" id="PR01950">
    <property type="entry name" value="LANCSUPER"/>
</dbReference>
<dbReference type="GO" id="GO:0031179">
    <property type="term" value="P:peptide modification"/>
    <property type="evidence" value="ECO:0007669"/>
    <property type="project" value="InterPro"/>
</dbReference>
<gene>
    <name evidence="2" type="ORF">EI998_08805</name>
</gene>
<comment type="caution">
    <text evidence="2">The sequence shown here is derived from an EMBL/GenBank/DDBJ whole genome shotgun (WGS) entry which is preliminary data.</text>
</comment>
<dbReference type="Pfam" id="PF05147">
    <property type="entry name" value="LANC_like"/>
    <property type="match status" value="1"/>
</dbReference>
<evidence type="ECO:0008006" key="4">
    <source>
        <dbReference type="Google" id="ProtNLM"/>
    </source>
</evidence>
<dbReference type="AlphaFoldDB" id="A0A426TBE4"/>
<feature type="binding site" evidence="1">
    <location>
        <position position="260"/>
    </location>
    <ligand>
        <name>Zn(2+)</name>
        <dbReference type="ChEBI" id="CHEBI:29105"/>
    </ligand>
</feature>
<dbReference type="EMBL" id="RSDO01000017">
    <property type="protein sequence ID" value="RRR51392.1"/>
    <property type="molecule type" value="Genomic_DNA"/>
</dbReference>
<evidence type="ECO:0000313" key="3">
    <source>
        <dbReference type="Proteomes" id="UP000274117"/>
    </source>
</evidence>
<dbReference type="PRINTS" id="PR01955">
    <property type="entry name" value="LANCFRANKIA"/>
</dbReference>
<keyword evidence="1" id="KW-0479">Metal-binding</keyword>
<sequence length="373" mass="42700">MVIGLKSFGIYILSKDIKTDYSLNSGIAGQLLVAKKMLDLKLITKGEYELLRTQYCNKLLPLLYAESNSLGLFDGLSGLGLALQMCTDMDFEIEFIAKNLVRKISSICNYECKLNGECLDLISGMNGWIKFLLNYKNNEFDYIFDDVVTFYKEQFHNLDIKISEKEEILFLNESESIGISGGEVYDFGISHGLAGVLSMFSDMYISPRVTDKELKNEIREIILNILEVYYNRIEMHNNIQIWRDVLFYNSEQAITSITWCRGMVGISAALKKALIVIGNVREAHKVEENFLRLMQNVPQEIWEDSKSFCHGISGALYYLKDMDYIESNIKFINLDMAKDREKFSLLDGIIGEFLVLLCLKSSTNLEWDSILGF</sequence>
<dbReference type="Gene3D" id="1.50.10.20">
    <property type="match status" value="1"/>
</dbReference>
<dbReference type="Proteomes" id="UP000274117">
    <property type="component" value="Unassembled WGS sequence"/>
</dbReference>
<organism evidence="2 3">
    <name type="scientific">Streptococcus suis</name>
    <dbReference type="NCBI Taxonomy" id="1307"/>
    <lineage>
        <taxon>Bacteria</taxon>
        <taxon>Bacillati</taxon>
        <taxon>Bacillota</taxon>
        <taxon>Bacilli</taxon>
        <taxon>Lactobacillales</taxon>
        <taxon>Streptococcaceae</taxon>
        <taxon>Streptococcus</taxon>
    </lineage>
</organism>